<organism evidence="3 4">
    <name type="scientific">Petrolisthes manimaculis</name>
    <dbReference type="NCBI Taxonomy" id="1843537"/>
    <lineage>
        <taxon>Eukaryota</taxon>
        <taxon>Metazoa</taxon>
        <taxon>Ecdysozoa</taxon>
        <taxon>Arthropoda</taxon>
        <taxon>Crustacea</taxon>
        <taxon>Multicrustacea</taxon>
        <taxon>Malacostraca</taxon>
        <taxon>Eumalacostraca</taxon>
        <taxon>Eucarida</taxon>
        <taxon>Decapoda</taxon>
        <taxon>Pleocyemata</taxon>
        <taxon>Anomura</taxon>
        <taxon>Galatheoidea</taxon>
        <taxon>Porcellanidae</taxon>
        <taxon>Petrolisthes</taxon>
    </lineage>
</organism>
<accession>A0AAE1P3F0</accession>
<feature type="transmembrane region" description="Helical" evidence="1">
    <location>
        <begin position="126"/>
        <end position="150"/>
    </location>
</feature>
<proteinExistence type="predicted"/>
<keyword evidence="1" id="KW-0812">Transmembrane</keyword>
<dbReference type="EMBL" id="JAWZYT010003162">
    <property type="protein sequence ID" value="KAK4299860.1"/>
    <property type="molecule type" value="Genomic_DNA"/>
</dbReference>
<feature type="chain" id="PRO_5042052876" description="Transmembrane protein" evidence="2">
    <location>
        <begin position="22"/>
        <end position="218"/>
    </location>
</feature>
<dbReference type="AlphaFoldDB" id="A0AAE1P3F0"/>
<evidence type="ECO:0008006" key="5">
    <source>
        <dbReference type="Google" id="ProtNLM"/>
    </source>
</evidence>
<name>A0AAE1P3F0_9EUCA</name>
<comment type="caution">
    <text evidence="3">The sequence shown here is derived from an EMBL/GenBank/DDBJ whole genome shotgun (WGS) entry which is preliminary data.</text>
</comment>
<reference evidence="3" key="1">
    <citation type="submission" date="2023-11" db="EMBL/GenBank/DDBJ databases">
        <title>Genome assemblies of two species of porcelain crab, Petrolisthes cinctipes and Petrolisthes manimaculis (Anomura: Porcellanidae).</title>
        <authorList>
            <person name="Angst P."/>
        </authorList>
    </citation>
    <scope>NUCLEOTIDE SEQUENCE</scope>
    <source>
        <strain evidence="3">PB745_02</strain>
        <tissue evidence="3">Gill</tissue>
    </source>
</reference>
<gene>
    <name evidence="3" type="ORF">Pmani_027896</name>
</gene>
<feature type="signal peptide" evidence="2">
    <location>
        <begin position="1"/>
        <end position="21"/>
    </location>
</feature>
<evidence type="ECO:0000313" key="3">
    <source>
        <dbReference type="EMBL" id="KAK4299860.1"/>
    </source>
</evidence>
<evidence type="ECO:0000256" key="1">
    <source>
        <dbReference type="SAM" id="Phobius"/>
    </source>
</evidence>
<protein>
    <recommendedName>
        <fullName evidence="5">Transmembrane protein</fullName>
    </recommendedName>
</protein>
<keyword evidence="1" id="KW-1133">Transmembrane helix</keyword>
<keyword evidence="1" id="KW-0472">Membrane</keyword>
<evidence type="ECO:0000313" key="4">
    <source>
        <dbReference type="Proteomes" id="UP001292094"/>
    </source>
</evidence>
<keyword evidence="2" id="KW-0732">Signal</keyword>
<dbReference type="Proteomes" id="UP001292094">
    <property type="component" value="Unassembled WGS sequence"/>
</dbReference>
<evidence type="ECO:0000256" key="2">
    <source>
        <dbReference type="SAM" id="SignalP"/>
    </source>
</evidence>
<keyword evidence="4" id="KW-1185">Reference proteome</keyword>
<sequence>MNMKLCLVLVLVLVLVSAGGAKKRKKYKVVKENGKVSVVYRPYFKHGNKTKGAQYYRAEYSPIFTDLSKFTHSQLVAMAEGGLYEPCFGLRRNQSIEACKCVKADLAHGWRNISTITLYNTFICTYVPLVVLGLLAFSLRYVLPTLGLMYKQVIMVMRFYELSETKIEAYIRKLIQSNLPGVHQEPNVVVTRWPAKKEEVKNLFELQDIAKDRLVSDQ</sequence>